<name>A0ABX1GHP1_9GAMM</name>
<dbReference type="Pfam" id="PF06055">
    <property type="entry name" value="ExoD"/>
    <property type="match status" value="1"/>
</dbReference>
<sequence length="193" mass="20688">MEADTGSLSELIDGLQSSVKRRERVSVGVVVDAVGRRSFGPLLLIVGLVILSPLSGVPGVPTLLALLVILVALQLLLGWRQVYIPAWLMRRSLDQRTVVKVLSGLRGPAERVDRVMQPRLSRLTNRKGSVVIALVCLLISISMPLMELLPFSATAAGLVLTMFGLALVFRDGLVALVALALYMVVAGGIWLGL</sequence>
<dbReference type="EMBL" id="JAAWWK010000005">
    <property type="protein sequence ID" value="NKI18739.1"/>
    <property type="molecule type" value="Genomic_DNA"/>
</dbReference>
<accession>A0ABX1GHP1</accession>
<reference evidence="2 3" key="1">
    <citation type="submission" date="2020-04" db="EMBL/GenBank/DDBJ databases">
        <authorList>
            <person name="Yoon J."/>
        </authorList>
    </citation>
    <scope>NUCLEOTIDE SEQUENCE [LARGE SCALE GENOMIC DNA]</scope>
    <source>
        <strain evidence="2 3">KMU-166</strain>
    </source>
</reference>
<dbReference type="PANTHER" id="PTHR41795:SF1">
    <property type="entry name" value="EXOPOLYSACCHARIDE SYNTHESIS PROTEIN"/>
    <property type="match status" value="1"/>
</dbReference>
<dbReference type="PIRSF" id="PIRSF033239">
    <property type="entry name" value="ExoD"/>
    <property type="match status" value="1"/>
</dbReference>
<protein>
    <submittedName>
        <fullName evidence="2">Exopolysaccharide biosynthesis protein</fullName>
    </submittedName>
</protein>
<dbReference type="Proteomes" id="UP000765845">
    <property type="component" value="Unassembled WGS sequence"/>
</dbReference>
<evidence type="ECO:0000256" key="1">
    <source>
        <dbReference type="SAM" id="Phobius"/>
    </source>
</evidence>
<comment type="caution">
    <text evidence="2">The sequence shown here is derived from an EMBL/GenBank/DDBJ whole genome shotgun (WGS) entry which is preliminary data.</text>
</comment>
<evidence type="ECO:0000313" key="2">
    <source>
        <dbReference type="EMBL" id="NKI18739.1"/>
    </source>
</evidence>
<dbReference type="RefSeq" id="WP_168451249.1">
    <property type="nucleotide sequence ID" value="NZ_JAAWWK010000005.1"/>
</dbReference>
<dbReference type="InterPro" id="IPR010331">
    <property type="entry name" value="ExoD"/>
</dbReference>
<feature type="transmembrane region" description="Helical" evidence="1">
    <location>
        <begin position="151"/>
        <end position="168"/>
    </location>
</feature>
<keyword evidence="1" id="KW-0472">Membrane</keyword>
<feature type="transmembrane region" description="Helical" evidence="1">
    <location>
        <begin position="128"/>
        <end position="145"/>
    </location>
</feature>
<dbReference type="PANTHER" id="PTHR41795">
    <property type="entry name" value="EXOPOLYSACCHARIDE SYNTHESIS PROTEIN"/>
    <property type="match status" value="1"/>
</dbReference>
<keyword evidence="1" id="KW-0812">Transmembrane</keyword>
<feature type="transmembrane region" description="Helical" evidence="1">
    <location>
        <begin position="173"/>
        <end position="192"/>
    </location>
</feature>
<evidence type="ECO:0000313" key="3">
    <source>
        <dbReference type="Proteomes" id="UP000765845"/>
    </source>
</evidence>
<feature type="transmembrane region" description="Helical" evidence="1">
    <location>
        <begin position="63"/>
        <end position="83"/>
    </location>
</feature>
<gene>
    <name evidence="2" type="ORF">HCU74_15100</name>
</gene>
<keyword evidence="3" id="KW-1185">Reference proteome</keyword>
<proteinExistence type="predicted"/>
<organism evidence="2 3">
    <name type="scientific">Spongiibacter thalassae</name>
    <dbReference type="NCBI Taxonomy" id="2721624"/>
    <lineage>
        <taxon>Bacteria</taxon>
        <taxon>Pseudomonadati</taxon>
        <taxon>Pseudomonadota</taxon>
        <taxon>Gammaproteobacteria</taxon>
        <taxon>Cellvibrionales</taxon>
        <taxon>Spongiibacteraceae</taxon>
        <taxon>Spongiibacter</taxon>
    </lineage>
</organism>
<keyword evidence="1" id="KW-1133">Transmembrane helix</keyword>